<dbReference type="PANTHER" id="PTHR36091">
    <property type="entry name" value="ALTERED INHERITANCE OF MITOCHONDRIA PROTEIN 9, MITOCHONDRIAL"/>
    <property type="match status" value="1"/>
</dbReference>
<keyword evidence="2" id="KW-1185">Reference proteome</keyword>
<reference evidence="2" key="1">
    <citation type="journal article" date="2009" name="Genome Res.">
        <title>Comparative genomic analyses of the human fungal pathogens Coccidioides and their relatives.</title>
        <authorList>
            <person name="Sharpton T.J."/>
            <person name="Stajich J.E."/>
            <person name="Rounsley S.D."/>
            <person name="Gardner M.J."/>
            <person name="Wortman J.R."/>
            <person name="Jordar V.S."/>
            <person name="Maiti R."/>
            <person name="Kodira C.D."/>
            <person name="Neafsey D.E."/>
            <person name="Zeng Q."/>
            <person name="Hung C.-Y."/>
            <person name="McMahan C."/>
            <person name="Muszewska A."/>
            <person name="Grynberg M."/>
            <person name="Mandel M.A."/>
            <person name="Kellner E.M."/>
            <person name="Barker B.M."/>
            <person name="Galgiani J.N."/>
            <person name="Orbach M.J."/>
            <person name="Kirkland T.N."/>
            <person name="Cole G.T."/>
            <person name="Henn M.R."/>
            <person name="Birren B.W."/>
            <person name="Taylor J.W."/>
        </authorList>
    </citation>
    <scope>NUCLEOTIDE SEQUENCE [LARGE SCALE GENOMIC DNA]</scope>
    <source>
        <strain evidence="2">RS</strain>
    </source>
</reference>
<evidence type="ECO:0000313" key="1">
    <source>
        <dbReference type="EMBL" id="EAS35247.2"/>
    </source>
</evidence>
<dbReference type="Proteomes" id="UP000001261">
    <property type="component" value="Unassembled WGS sequence"/>
</dbReference>
<dbReference type="KEGG" id="cim:CIMG_00601"/>
<sequence length="229" mass="26673">MSYYRSLTETKNPEEALSLLSQYLDAVKFLALTDTESSGNVLSYLDLYFDNVFVNPETHQITRIADWQGVTVALLFFHTDVPTVFRYDGYVRKRWVVACRPENFKISMIKRTKESTRQQRLNYAQILPGSDMQTGSFIGLLSLRQRPVSLSEQELELHRKEEENMDSVGQMLKVLRDEGMLSADGMFHLRDYDVAVENVKKFRRAFIGLTKDDEERHRVSRLWPYQADG</sequence>
<reference evidence="2" key="2">
    <citation type="journal article" date="2010" name="Genome Res.">
        <title>Population genomic sequencing of Coccidioides fungi reveals recent hybridization and transposon control.</title>
        <authorList>
            <person name="Neafsey D.E."/>
            <person name="Barker B.M."/>
            <person name="Sharpton T.J."/>
            <person name="Stajich J.E."/>
            <person name="Park D.J."/>
            <person name="Whiston E."/>
            <person name="Hung C.-Y."/>
            <person name="McMahan C."/>
            <person name="White J."/>
            <person name="Sykes S."/>
            <person name="Heiman D."/>
            <person name="Young S."/>
            <person name="Zeng Q."/>
            <person name="Abouelleil A."/>
            <person name="Aftuck L."/>
            <person name="Bessette D."/>
            <person name="Brown A."/>
            <person name="FitzGerald M."/>
            <person name="Lui A."/>
            <person name="Macdonald J.P."/>
            <person name="Priest M."/>
            <person name="Orbach M.J."/>
            <person name="Galgiani J.N."/>
            <person name="Kirkland T.N."/>
            <person name="Cole G.T."/>
            <person name="Birren B.W."/>
            <person name="Henn M.R."/>
            <person name="Taylor J.W."/>
            <person name="Rounsley S.D."/>
        </authorList>
    </citation>
    <scope>GENOME REANNOTATION</scope>
    <source>
        <strain evidence="2">RS</strain>
    </source>
</reference>
<dbReference type="AlphaFoldDB" id="A0A0E1RY63"/>
<name>A0A0E1RY63_COCIM</name>
<dbReference type="PANTHER" id="PTHR36091:SF1">
    <property type="entry name" value="ALTERED INHERITANCE OF MITOCHONDRIA PROTEIN 9, MITOCHONDRIAL"/>
    <property type="match status" value="1"/>
</dbReference>
<dbReference type="InterPro" id="IPR051035">
    <property type="entry name" value="Mito_inheritance_9"/>
</dbReference>
<accession>A0A0E1RY63</accession>
<dbReference type="GO" id="GO:0005739">
    <property type="term" value="C:mitochondrion"/>
    <property type="evidence" value="ECO:0007669"/>
    <property type="project" value="TreeGrafter"/>
</dbReference>
<dbReference type="InParanoid" id="A0A0E1RY63"/>
<dbReference type="VEuPathDB" id="FungiDB:CIMG_00601"/>
<proteinExistence type="predicted"/>
<protein>
    <submittedName>
        <fullName evidence="1">Uncharacterized protein</fullName>
    </submittedName>
</protein>
<dbReference type="RefSeq" id="XP_001246830.2">
    <property type="nucleotide sequence ID" value="XM_001246829.2"/>
</dbReference>
<gene>
    <name evidence="1" type="ORF">CIMG_00601</name>
</gene>
<organism evidence="1 2">
    <name type="scientific">Coccidioides immitis (strain RS)</name>
    <name type="common">Valley fever fungus</name>
    <dbReference type="NCBI Taxonomy" id="246410"/>
    <lineage>
        <taxon>Eukaryota</taxon>
        <taxon>Fungi</taxon>
        <taxon>Dikarya</taxon>
        <taxon>Ascomycota</taxon>
        <taxon>Pezizomycotina</taxon>
        <taxon>Eurotiomycetes</taxon>
        <taxon>Eurotiomycetidae</taxon>
        <taxon>Onygenales</taxon>
        <taxon>Onygenaceae</taxon>
        <taxon>Coccidioides</taxon>
    </lineage>
</organism>
<dbReference type="OrthoDB" id="4200494at2759"/>
<dbReference type="EMBL" id="GG704911">
    <property type="protein sequence ID" value="EAS35247.2"/>
    <property type="molecule type" value="Genomic_DNA"/>
</dbReference>
<dbReference type="GeneID" id="4565343"/>
<evidence type="ECO:0000313" key="2">
    <source>
        <dbReference type="Proteomes" id="UP000001261"/>
    </source>
</evidence>